<evidence type="ECO:0000313" key="3">
    <source>
        <dbReference type="Proteomes" id="UP000006310"/>
    </source>
</evidence>
<feature type="compositionally biased region" description="Polar residues" evidence="1">
    <location>
        <begin position="541"/>
        <end position="550"/>
    </location>
</feature>
<dbReference type="Proteomes" id="UP000006310">
    <property type="component" value="Chromosome 3"/>
</dbReference>
<dbReference type="HOGENOM" id="CLU_026385_0_0_1"/>
<feature type="region of interest" description="Disordered" evidence="1">
    <location>
        <begin position="44"/>
        <end position="84"/>
    </location>
</feature>
<evidence type="ECO:0008006" key="4">
    <source>
        <dbReference type="Google" id="ProtNLM"/>
    </source>
</evidence>
<keyword evidence="3" id="KW-1185">Reference proteome</keyword>
<dbReference type="AlphaFoldDB" id="J7R2U7"/>
<sequence>MSETQQLSVAEAPSGMAQLTTPSRRGHRHKRSFAISGDFEFLKQPPASVPPIPTFVSPVKPRNRADGSVMGTDDDEVSGDARQPRVLLTEPKLSTTTYLLKTPRKLAEPINSPSPRFFISEEPRFSSPVKGVPDAIINLDDVLKTKPRSFKTHRRTESAPADLEIVFNAKGNLPNDQRIDEEDDDSDSVNSKKQIVPGLMSPLRPSSPTFQRSLSPVKTPSMVSSEMGSNDAGSNSSNAANANDKYNSLKIKRQKQRYYYYTKQLPMTTRAVPPQSLREQTSASSLASNVSRTPMSQPYTPCKQELTTPATPLYLQDQVTIHIPTVNNGGSNLNVGSHGTSLNFLGENTRRPLSPDFQARQNKSQLQPPSLRFNSAGPSNPTIRRNSANATTSFNFESKVYDIRYDEDGVKPKRDEMYDTTNYSSKTTLISEFQQDKGSAVLSDEILLGEPGDEVDLASLNSTQDIVDGMKQVYISKGPSTHSLQASVTPESSSMKEVSKKLDRKTELKGEIRSSSDSALPQGQSTAKVDTGARKKKRSRFSSFLTNILK</sequence>
<feature type="compositionally biased region" description="Polar residues" evidence="1">
    <location>
        <begin position="481"/>
        <end position="496"/>
    </location>
</feature>
<name>J7R2U7_HUIN7</name>
<feature type="region of interest" description="Disordered" evidence="1">
    <location>
        <begin position="1"/>
        <end position="32"/>
    </location>
</feature>
<feature type="compositionally biased region" description="Polar residues" evidence="1">
    <location>
        <begin position="515"/>
        <end position="528"/>
    </location>
</feature>
<dbReference type="EMBL" id="HE978316">
    <property type="protein sequence ID" value="CCK69145.1"/>
    <property type="molecule type" value="Genomic_DNA"/>
</dbReference>
<evidence type="ECO:0000256" key="1">
    <source>
        <dbReference type="SAM" id="MobiDB-lite"/>
    </source>
</evidence>
<protein>
    <recommendedName>
        <fullName evidence="4">Laminarase-resistance protein LRE1</fullName>
    </recommendedName>
</protein>
<accession>J7R2U7</accession>
<feature type="compositionally biased region" description="Polar residues" evidence="1">
    <location>
        <begin position="277"/>
        <end position="304"/>
    </location>
</feature>
<dbReference type="GeneID" id="34524825"/>
<feature type="compositionally biased region" description="Low complexity" evidence="1">
    <location>
        <begin position="228"/>
        <end position="244"/>
    </location>
</feature>
<feature type="region of interest" description="Disordered" evidence="1">
    <location>
        <begin position="481"/>
        <end position="550"/>
    </location>
</feature>
<dbReference type="OMA" id="NINAQSM"/>
<feature type="compositionally biased region" description="Polar residues" evidence="1">
    <location>
        <begin position="359"/>
        <end position="390"/>
    </location>
</feature>
<evidence type="ECO:0000313" key="2">
    <source>
        <dbReference type="EMBL" id="CCK69145.1"/>
    </source>
</evidence>
<feature type="region of interest" description="Disordered" evidence="1">
    <location>
        <begin position="169"/>
        <end position="248"/>
    </location>
</feature>
<proteinExistence type="predicted"/>
<dbReference type="KEGG" id="kng:KNAG_0C00320"/>
<feature type="compositionally biased region" description="Basic and acidic residues" evidence="1">
    <location>
        <begin position="497"/>
        <end position="514"/>
    </location>
</feature>
<feature type="compositionally biased region" description="Polar residues" evidence="1">
    <location>
        <begin position="204"/>
        <end position="227"/>
    </location>
</feature>
<feature type="region of interest" description="Disordered" evidence="1">
    <location>
        <begin position="349"/>
        <end position="390"/>
    </location>
</feature>
<reference evidence="3" key="2">
    <citation type="submission" date="2012-08" db="EMBL/GenBank/DDBJ databases">
        <title>Genome sequence of Kazachstania naganishii.</title>
        <authorList>
            <person name="Gordon J.L."/>
            <person name="Armisen D."/>
            <person name="Proux-Wera E."/>
            <person name="OhEigeartaigh S.S."/>
            <person name="Byrne K.P."/>
            <person name="Wolfe K.H."/>
        </authorList>
    </citation>
    <scope>NUCLEOTIDE SEQUENCE [LARGE SCALE GENOMIC DNA]</scope>
    <source>
        <strain evidence="3">ATCC MYA-139 / BCRC 22969 / CBS 8797 / CCRC 22969 / KCTC 17520 / NBRC 10181 / NCYC 3082</strain>
    </source>
</reference>
<organism evidence="2 3">
    <name type="scientific">Huiozyma naganishii (strain ATCC MYA-139 / BCRC 22969 / CBS 8797 / KCTC 17520 / NBRC 10181 / NCYC 3082 / Yp74L-3)</name>
    <name type="common">Yeast</name>
    <name type="synonym">Kazachstania naganishii</name>
    <dbReference type="NCBI Taxonomy" id="1071383"/>
    <lineage>
        <taxon>Eukaryota</taxon>
        <taxon>Fungi</taxon>
        <taxon>Dikarya</taxon>
        <taxon>Ascomycota</taxon>
        <taxon>Saccharomycotina</taxon>
        <taxon>Saccharomycetes</taxon>
        <taxon>Saccharomycetales</taxon>
        <taxon>Saccharomycetaceae</taxon>
        <taxon>Huiozyma</taxon>
    </lineage>
</organism>
<dbReference type="eggNOG" id="ENOG502RXFV">
    <property type="taxonomic scope" value="Eukaryota"/>
</dbReference>
<dbReference type="OrthoDB" id="3981301at2759"/>
<feature type="region of interest" description="Disordered" evidence="1">
    <location>
        <begin position="270"/>
        <end position="304"/>
    </location>
</feature>
<gene>
    <name evidence="2" type="primary">KNAG0C00320</name>
    <name evidence="2" type="ordered locus">KNAG_0C00320</name>
</gene>
<dbReference type="RefSeq" id="XP_022463391.1">
    <property type="nucleotide sequence ID" value="XM_022606724.1"/>
</dbReference>
<reference evidence="2 3" key="1">
    <citation type="journal article" date="2011" name="Proc. Natl. Acad. Sci. U.S.A.">
        <title>Evolutionary erosion of yeast sex chromosomes by mating-type switching accidents.</title>
        <authorList>
            <person name="Gordon J.L."/>
            <person name="Armisen D."/>
            <person name="Proux-Wera E."/>
            <person name="Oheigeartaigh S.S."/>
            <person name="Byrne K.P."/>
            <person name="Wolfe K.H."/>
        </authorList>
    </citation>
    <scope>NUCLEOTIDE SEQUENCE [LARGE SCALE GENOMIC DNA]</scope>
    <source>
        <strain evidence="3">ATCC MYA-139 / BCRC 22969 / CBS 8797 / CCRC 22969 / KCTC 17520 / NBRC 10181 / NCYC 3082</strain>
    </source>
</reference>